<dbReference type="AlphaFoldDB" id="A0A0G0LDY1"/>
<feature type="transmembrane region" description="Helical" evidence="1">
    <location>
        <begin position="102"/>
        <end position="119"/>
    </location>
</feature>
<reference evidence="2 3" key="1">
    <citation type="journal article" date="2015" name="Nature">
        <title>rRNA introns, odd ribosomes, and small enigmatic genomes across a large radiation of phyla.</title>
        <authorList>
            <person name="Brown C.T."/>
            <person name="Hug L.A."/>
            <person name="Thomas B.C."/>
            <person name="Sharon I."/>
            <person name="Castelle C.J."/>
            <person name="Singh A."/>
            <person name="Wilkins M.J."/>
            <person name="Williams K.H."/>
            <person name="Banfield J.F."/>
        </authorList>
    </citation>
    <scope>NUCLEOTIDE SEQUENCE [LARGE SCALE GENOMIC DNA]</scope>
</reference>
<organism evidence="2 3">
    <name type="scientific">Candidatus Curtissbacteria bacterium GW2011_GWC2_38_9</name>
    <dbReference type="NCBI Taxonomy" id="1618414"/>
    <lineage>
        <taxon>Bacteria</taxon>
        <taxon>Candidatus Curtissiibacteriota</taxon>
    </lineage>
</organism>
<proteinExistence type="predicted"/>
<protein>
    <recommendedName>
        <fullName evidence="4">Inner membrane protein</fullName>
    </recommendedName>
</protein>
<accession>A0A0G0LDY1</accession>
<evidence type="ECO:0008006" key="4">
    <source>
        <dbReference type="Google" id="ProtNLM"/>
    </source>
</evidence>
<evidence type="ECO:0000256" key="1">
    <source>
        <dbReference type="SAM" id="Phobius"/>
    </source>
</evidence>
<feature type="transmembrane region" description="Helical" evidence="1">
    <location>
        <begin position="150"/>
        <end position="170"/>
    </location>
</feature>
<keyword evidence="1" id="KW-0812">Transmembrane</keyword>
<dbReference type="InterPro" id="IPR019629">
    <property type="entry name" value="Uncharacterised_HI1736/YgjV"/>
</dbReference>
<evidence type="ECO:0000313" key="3">
    <source>
        <dbReference type="Proteomes" id="UP000034893"/>
    </source>
</evidence>
<sequence>MVTSYQIFAQSIAILALGVFALSFQAKLRSRILLIQALGLASLAIHYFLLSAWSGFTLTMINSIITALFIFKERIEIYGKSIFLYVSILIMVTATVFSWESFYSVFALIGVSAAIVSKWQDSPQSIRIIALFSSIFWIIYNYFAGSYGGIVAETIILASIFISLLWNGAIKSRQIIS</sequence>
<gene>
    <name evidence="2" type="ORF">UT12_C0018G0006</name>
</gene>
<evidence type="ECO:0000313" key="2">
    <source>
        <dbReference type="EMBL" id="KKQ89262.1"/>
    </source>
</evidence>
<feature type="transmembrane region" description="Helical" evidence="1">
    <location>
        <begin position="55"/>
        <end position="71"/>
    </location>
</feature>
<feature type="transmembrane region" description="Helical" evidence="1">
    <location>
        <begin position="6"/>
        <end position="24"/>
    </location>
</feature>
<feature type="transmembrane region" description="Helical" evidence="1">
    <location>
        <begin position="78"/>
        <end position="96"/>
    </location>
</feature>
<dbReference type="EMBL" id="LBVP01000018">
    <property type="protein sequence ID" value="KKQ89262.1"/>
    <property type="molecule type" value="Genomic_DNA"/>
</dbReference>
<feature type="transmembrane region" description="Helical" evidence="1">
    <location>
        <begin position="126"/>
        <end position="144"/>
    </location>
</feature>
<keyword evidence="1" id="KW-0472">Membrane</keyword>
<keyword evidence="1" id="KW-1133">Transmembrane helix</keyword>
<dbReference type="Pfam" id="PF10688">
    <property type="entry name" value="Imp-YgjV"/>
    <property type="match status" value="1"/>
</dbReference>
<name>A0A0G0LDY1_9BACT</name>
<comment type="caution">
    <text evidence="2">The sequence shown here is derived from an EMBL/GenBank/DDBJ whole genome shotgun (WGS) entry which is preliminary data.</text>
</comment>
<dbReference type="Proteomes" id="UP000034893">
    <property type="component" value="Unassembled WGS sequence"/>
</dbReference>